<keyword evidence="3" id="KW-0812">Transmembrane</keyword>
<dbReference type="PROSITE" id="PS50082">
    <property type="entry name" value="WD_REPEATS_2"/>
    <property type="match status" value="5"/>
</dbReference>
<accession>A0A7V9ACX7</accession>
<feature type="region of interest" description="Disordered" evidence="2">
    <location>
        <begin position="218"/>
        <end position="245"/>
    </location>
</feature>
<dbReference type="PANTHER" id="PTHR19879">
    <property type="entry name" value="TRANSCRIPTION INITIATION FACTOR TFIID"/>
    <property type="match status" value="1"/>
</dbReference>
<sequence length="764" mass="82187">MYLLWYLSQQLVQQEIAHGDIQHGNLIILEGVGGGSGGVMGYDMRLVDYDGMWVPAVAGIPSGEYGHRHYQHPGREGYYGPAMDHFPLLVMYTGLYALAASGDRGGLWQRYDQGDNILFTEGDFVHPGGSGLLRELWGSGEEGLRRLVGHLVLGLRGGVDQVKPLGELVRYDGFEVKEVAGLEGWQEGEVVQVLGLEGGSGLGGGHLASGGVSAATSFPARDTTGTSMGTASLQQAAPTAGASSGTASLSSSNIATGLSPHTAAQLPATPTPAGALGGAANPSSGSPIAPIVPASARHKNRDYRYLVEKIVYIFIRVWYILPLLWSPTYTFIKKIINLPVGIWKSIPLCSILIWYNIKFLAMISGFISIFFILIFSILFLAINILRWFLGYGFGYFGLGVWGLPALICLLFLVWKNIKYWYSAFQVARLVQGQTTTVQWVSFHLRNYEGEGVWEVSASGSNKLWMWERARPYVIEAVSVALLIMIIAWLSLVAGGWWWTKSLIKSEMEQVTNQNTEKEEDHNLDTNDLKSATNKHSDLAQNDKQEGEPDLNMKEPELLCTLEGHKDWVRGVSVSGDGGVVVSGGDDGQVLVWDGKSGKLRHRLEGHKGEVWGVSVSGDGGVVVSVGRDGQVLVWDGKSGELRHRLAEHKGVVHGVSVSSDGKVVVSGGGDGQVLVWDGVRGQLRHRLEGHEGGVRRVSVSGDGGVVVSGGGDGQVLVWDGVSGQLRHRLEGHEGGVSGVSVSADGGVVVSGGEDKAVRVWKVPR</sequence>
<keyword evidence="3" id="KW-0472">Membrane</keyword>
<keyword evidence="1" id="KW-0853">WD repeat</keyword>
<dbReference type="SMART" id="SM00320">
    <property type="entry name" value="WD40"/>
    <property type="match status" value="5"/>
</dbReference>
<evidence type="ECO:0000256" key="2">
    <source>
        <dbReference type="SAM" id="MobiDB-lite"/>
    </source>
</evidence>
<dbReference type="PROSITE" id="PS50294">
    <property type="entry name" value="WD_REPEATS_REGION"/>
    <property type="match status" value="5"/>
</dbReference>
<dbReference type="Pfam" id="PF00400">
    <property type="entry name" value="WD40"/>
    <property type="match status" value="5"/>
</dbReference>
<feature type="compositionally biased region" description="Basic and acidic residues" evidence="2">
    <location>
        <begin position="534"/>
        <end position="551"/>
    </location>
</feature>
<dbReference type="InterPro" id="IPR036322">
    <property type="entry name" value="WD40_repeat_dom_sf"/>
</dbReference>
<protein>
    <recommendedName>
        <fullName evidence="6">WD40 repeat protein</fullName>
    </recommendedName>
</protein>
<dbReference type="AlphaFoldDB" id="A0A7V9ACX7"/>
<name>A0A7V9ACX7_9BACT</name>
<dbReference type="InterPro" id="IPR001680">
    <property type="entry name" value="WD40_rpt"/>
</dbReference>
<dbReference type="Proteomes" id="UP000542342">
    <property type="component" value="Unassembled WGS sequence"/>
</dbReference>
<dbReference type="SUPFAM" id="SSF50978">
    <property type="entry name" value="WD40 repeat-like"/>
    <property type="match status" value="1"/>
</dbReference>
<evidence type="ECO:0000256" key="1">
    <source>
        <dbReference type="PROSITE-ProRule" id="PRU00221"/>
    </source>
</evidence>
<feature type="repeat" description="WD" evidence="1">
    <location>
        <begin position="645"/>
        <end position="677"/>
    </location>
</feature>
<evidence type="ECO:0000256" key="3">
    <source>
        <dbReference type="SAM" id="Phobius"/>
    </source>
</evidence>
<feature type="compositionally biased region" description="Basic and acidic residues" evidence="2">
    <location>
        <begin position="515"/>
        <end position="527"/>
    </location>
</feature>
<comment type="caution">
    <text evidence="4">The sequence shown here is derived from an EMBL/GenBank/DDBJ whole genome shotgun (WGS) entry which is preliminary data.</text>
</comment>
<feature type="repeat" description="WD" evidence="1">
    <location>
        <begin position="603"/>
        <end position="644"/>
    </location>
</feature>
<feature type="repeat" description="WD" evidence="1">
    <location>
        <begin position="729"/>
        <end position="764"/>
    </location>
</feature>
<organism evidence="4 5">
    <name type="scientific">Thermogemmata fonticola</name>
    <dbReference type="NCBI Taxonomy" id="2755323"/>
    <lineage>
        <taxon>Bacteria</taxon>
        <taxon>Pseudomonadati</taxon>
        <taxon>Planctomycetota</taxon>
        <taxon>Planctomycetia</taxon>
        <taxon>Gemmatales</taxon>
        <taxon>Gemmataceae</taxon>
        <taxon>Thermogemmata</taxon>
    </lineage>
</organism>
<gene>
    <name evidence="4" type="ORF">H0921_13780</name>
</gene>
<evidence type="ECO:0000313" key="4">
    <source>
        <dbReference type="EMBL" id="MBA2227227.1"/>
    </source>
</evidence>
<feature type="compositionally biased region" description="Low complexity" evidence="2">
    <location>
        <begin position="236"/>
        <end position="245"/>
    </location>
</feature>
<evidence type="ECO:0008006" key="6">
    <source>
        <dbReference type="Google" id="ProtNLM"/>
    </source>
</evidence>
<dbReference type="PANTHER" id="PTHR19879:SF9">
    <property type="entry name" value="TRANSCRIPTION INITIATION FACTOR TFIID SUBUNIT 5"/>
    <property type="match status" value="1"/>
</dbReference>
<feature type="repeat" description="WD" evidence="1">
    <location>
        <begin position="561"/>
        <end position="602"/>
    </location>
</feature>
<feature type="transmembrane region" description="Helical" evidence="3">
    <location>
        <begin position="472"/>
        <end position="498"/>
    </location>
</feature>
<proteinExistence type="predicted"/>
<feature type="transmembrane region" description="Helical" evidence="3">
    <location>
        <begin position="367"/>
        <end position="389"/>
    </location>
</feature>
<feature type="compositionally biased region" description="Polar residues" evidence="2">
    <location>
        <begin position="223"/>
        <end position="235"/>
    </location>
</feature>
<feature type="transmembrane region" description="Helical" evidence="3">
    <location>
        <begin position="395"/>
        <end position="414"/>
    </location>
</feature>
<evidence type="ECO:0000313" key="5">
    <source>
        <dbReference type="Proteomes" id="UP000542342"/>
    </source>
</evidence>
<feature type="transmembrane region" description="Helical" evidence="3">
    <location>
        <begin position="335"/>
        <end position="355"/>
    </location>
</feature>
<feature type="repeat" description="WD" evidence="1">
    <location>
        <begin position="687"/>
        <end position="728"/>
    </location>
</feature>
<reference evidence="4 5" key="1">
    <citation type="submission" date="2020-07" db="EMBL/GenBank/DDBJ databases">
        <title>Thermogemmata thermophila gen. nov., sp. nov., a novel moderate thermophilic planctomycete from a Kamchatka hot spring.</title>
        <authorList>
            <person name="Elcheninov A.G."/>
            <person name="Podosokorskaya O.A."/>
            <person name="Kovaleva O.L."/>
            <person name="Novikov A."/>
            <person name="Bonch-Osmolovskaya E.A."/>
            <person name="Toshchakov S.V."/>
            <person name="Kublanov I.V."/>
        </authorList>
    </citation>
    <scope>NUCLEOTIDE SEQUENCE [LARGE SCALE GENOMIC DNA]</scope>
    <source>
        <strain evidence="4 5">2918</strain>
    </source>
</reference>
<dbReference type="RefSeq" id="WP_194539095.1">
    <property type="nucleotide sequence ID" value="NZ_JACEFB010000012.1"/>
</dbReference>
<keyword evidence="5" id="KW-1185">Reference proteome</keyword>
<keyword evidence="3" id="KW-1133">Transmembrane helix</keyword>
<feature type="transmembrane region" description="Helical" evidence="3">
    <location>
        <begin position="310"/>
        <end position="329"/>
    </location>
</feature>
<dbReference type="EMBL" id="JACEFB010000012">
    <property type="protein sequence ID" value="MBA2227227.1"/>
    <property type="molecule type" value="Genomic_DNA"/>
</dbReference>
<dbReference type="Gene3D" id="2.130.10.10">
    <property type="entry name" value="YVTN repeat-like/Quinoprotein amine dehydrogenase"/>
    <property type="match status" value="2"/>
</dbReference>
<dbReference type="InterPro" id="IPR015943">
    <property type="entry name" value="WD40/YVTN_repeat-like_dom_sf"/>
</dbReference>
<feature type="region of interest" description="Disordered" evidence="2">
    <location>
        <begin position="513"/>
        <end position="551"/>
    </location>
</feature>